<gene>
    <name evidence="1" type="ORF">NEILACOT_05749</name>
</gene>
<dbReference type="EMBL" id="ACEQ02000090">
    <property type="protein sequence ID" value="EEZ74237.1"/>
    <property type="molecule type" value="Genomic_DNA"/>
</dbReference>
<name>D0WDW0_NEILA</name>
<evidence type="ECO:0000313" key="2">
    <source>
        <dbReference type="Proteomes" id="UP000003843"/>
    </source>
</evidence>
<protein>
    <submittedName>
        <fullName evidence="1">Uncharacterized protein</fullName>
    </submittedName>
</protein>
<proteinExistence type="predicted"/>
<dbReference type="Proteomes" id="UP000003843">
    <property type="component" value="Unassembled WGS sequence"/>
</dbReference>
<reference evidence="1 2" key="1">
    <citation type="submission" date="2009-10" db="EMBL/GenBank/DDBJ databases">
        <authorList>
            <person name="Weinstock G."/>
            <person name="Sodergren E."/>
            <person name="Clifton S."/>
            <person name="Fulton L."/>
            <person name="Fulton B."/>
            <person name="Courtney L."/>
            <person name="Fronick C."/>
            <person name="Harrison M."/>
            <person name="Strong C."/>
            <person name="Farmer C."/>
            <person name="Delahaunty K."/>
            <person name="Markovic C."/>
            <person name="Hall O."/>
            <person name="Minx P."/>
            <person name="Tomlinson C."/>
            <person name="Mitreva M."/>
            <person name="Nelson J."/>
            <person name="Hou S."/>
            <person name="Wollam A."/>
            <person name="Pepin K.H."/>
            <person name="Johnson M."/>
            <person name="Bhonagiri V."/>
            <person name="Nash W.E."/>
            <person name="Warren W."/>
            <person name="Chinwalla A."/>
            <person name="Mardis E.R."/>
            <person name="Wilson R.K."/>
        </authorList>
    </citation>
    <scope>NUCLEOTIDE SEQUENCE [LARGE SCALE GENOMIC DNA]</scope>
    <source>
        <strain evidence="1 2">ATCC 23970</strain>
    </source>
</reference>
<sequence length="70" mass="7654">MPPTAAPVSDAITPIFDLISSLICSGSRLALNSPVCGSIAVLPSLYRWARCSAAFQLQPQPNRRQQNYHR</sequence>
<dbReference type="AlphaFoldDB" id="D0WDW0"/>
<evidence type="ECO:0000313" key="1">
    <source>
        <dbReference type="EMBL" id="EEZ74237.1"/>
    </source>
</evidence>
<organism evidence="1 2">
    <name type="scientific">Neisseria lactamica ATCC 23970</name>
    <dbReference type="NCBI Taxonomy" id="546265"/>
    <lineage>
        <taxon>Bacteria</taxon>
        <taxon>Pseudomonadati</taxon>
        <taxon>Pseudomonadota</taxon>
        <taxon>Betaproteobacteria</taxon>
        <taxon>Neisseriales</taxon>
        <taxon>Neisseriaceae</taxon>
        <taxon>Neisseria</taxon>
    </lineage>
</organism>
<accession>D0WDW0</accession>
<comment type="caution">
    <text evidence="1">The sequence shown here is derived from an EMBL/GenBank/DDBJ whole genome shotgun (WGS) entry which is preliminary data.</text>
</comment>